<dbReference type="Gene3D" id="3.40.50.620">
    <property type="entry name" value="HUPs"/>
    <property type="match status" value="1"/>
</dbReference>
<dbReference type="Proteomes" id="UP000184251">
    <property type="component" value="Unassembled WGS sequence"/>
</dbReference>
<dbReference type="EMBL" id="FQTU01000016">
    <property type="protein sequence ID" value="SHF14499.1"/>
    <property type="molecule type" value="Genomic_DNA"/>
</dbReference>
<dbReference type="PIRSF" id="PIRSF006661">
    <property type="entry name" value="PP-lp_UCP006661"/>
    <property type="match status" value="1"/>
</dbReference>
<sequence length="273" mass="30515">MLYSKKKILDEYLKSLESVAVAYSGGVDSTFLLKAAYLVLGEKAVGVTATSSTYPKREFEEAVKYAKLIGAKHIVIESEELDIDGFSENPIDRCYYCKNELFIKVGEVAKNIGFKNVADGSNLDDTGDYRPGMKAAAELGVVSPLKYAGLTKEDIRVLSKEMDLPTWDKPAFACLSSRFPYGNKITSGKLTMVELAEQYLMDIGFRQLRVRHHENLARVEIGEKEFAKILDKNLLNEIDEKFKGFGFSYVCLDMKGYRTGSMNEVLDKNSKTG</sequence>
<name>A0A1M4Z8V8_9FIRM</name>
<evidence type="ECO:0000313" key="2">
    <source>
        <dbReference type="EMBL" id="SHF14499.1"/>
    </source>
</evidence>
<dbReference type="PANTHER" id="PTHR43169">
    <property type="entry name" value="EXSB FAMILY PROTEIN"/>
    <property type="match status" value="1"/>
</dbReference>
<feature type="active site" description="Nucleophile and sulfur donor" evidence="1">
    <location>
        <position position="174"/>
    </location>
</feature>
<dbReference type="InterPro" id="IPR014729">
    <property type="entry name" value="Rossmann-like_a/b/a_fold"/>
</dbReference>
<protein>
    <recommendedName>
        <fullName evidence="4">NAD/GMP synthase domain-containing protein</fullName>
    </recommendedName>
</protein>
<evidence type="ECO:0000313" key="3">
    <source>
        <dbReference type="Proteomes" id="UP000184251"/>
    </source>
</evidence>
<dbReference type="InterPro" id="IPR005232">
    <property type="entry name" value="LarE"/>
</dbReference>
<dbReference type="GO" id="GO:0016783">
    <property type="term" value="F:sulfurtransferase activity"/>
    <property type="evidence" value="ECO:0007669"/>
    <property type="project" value="InterPro"/>
</dbReference>
<gene>
    <name evidence="2" type="ORF">SAMN02746064_01976</name>
</gene>
<dbReference type="STRING" id="1120975.SAMN02746064_01976"/>
<dbReference type="PANTHER" id="PTHR43169:SF2">
    <property type="entry name" value="NAD_GMP SYNTHASE DOMAIN-CONTAINING PROTEIN"/>
    <property type="match status" value="1"/>
</dbReference>
<dbReference type="SUPFAM" id="SSF52402">
    <property type="entry name" value="Adenine nucleotide alpha hydrolases-like"/>
    <property type="match status" value="1"/>
</dbReference>
<dbReference type="RefSeq" id="WP_073271525.1">
    <property type="nucleotide sequence ID" value="NZ_FQTU01000016.1"/>
</dbReference>
<keyword evidence="3" id="KW-1185">Reference proteome</keyword>
<dbReference type="NCBIfam" id="TIGR00268">
    <property type="entry name" value="ATP-dependent sacrificial sulfur transferase LarE"/>
    <property type="match status" value="1"/>
</dbReference>
<evidence type="ECO:0008006" key="4">
    <source>
        <dbReference type="Google" id="ProtNLM"/>
    </source>
</evidence>
<dbReference type="OrthoDB" id="9776919at2"/>
<dbReference type="AlphaFoldDB" id="A0A1M4Z8V8"/>
<reference evidence="2 3" key="1">
    <citation type="submission" date="2016-11" db="EMBL/GenBank/DDBJ databases">
        <authorList>
            <person name="Jaros S."/>
            <person name="Januszkiewicz K."/>
            <person name="Wedrychowicz H."/>
        </authorList>
    </citation>
    <scope>NUCLEOTIDE SEQUENCE [LARGE SCALE GENOMIC DNA]</scope>
    <source>
        <strain evidence="2 3">DSM 14828</strain>
    </source>
</reference>
<dbReference type="CDD" id="cd01990">
    <property type="entry name" value="LarE-like"/>
    <property type="match status" value="1"/>
</dbReference>
<dbReference type="InterPro" id="IPR052188">
    <property type="entry name" value="Ni-pincer_cofactor_biosynth"/>
</dbReference>
<accession>A0A1M4Z8V8</accession>
<organism evidence="2 3">
    <name type="scientific">Alkalibacter saccharofermentans DSM 14828</name>
    <dbReference type="NCBI Taxonomy" id="1120975"/>
    <lineage>
        <taxon>Bacteria</taxon>
        <taxon>Bacillati</taxon>
        <taxon>Bacillota</taxon>
        <taxon>Clostridia</taxon>
        <taxon>Eubacteriales</taxon>
        <taxon>Eubacteriaceae</taxon>
        <taxon>Alkalibacter</taxon>
    </lineage>
</organism>
<proteinExistence type="predicted"/>
<evidence type="ECO:0000256" key="1">
    <source>
        <dbReference type="PIRSR" id="PIRSR006661-1"/>
    </source>
</evidence>